<name>A0AAN6TW87_9PEZI</name>
<evidence type="ECO:0000313" key="5">
    <source>
        <dbReference type="Proteomes" id="UP001302602"/>
    </source>
</evidence>
<dbReference type="PANTHER" id="PTHR44472">
    <property type="entry name" value="DDB1- AND CUL4-ASSOCIATED FACTOR 4-RELATED"/>
    <property type="match status" value="1"/>
</dbReference>
<feature type="compositionally biased region" description="Basic and acidic residues" evidence="3">
    <location>
        <begin position="43"/>
        <end position="58"/>
    </location>
</feature>
<dbReference type="InterPro" id="IPR036322">
    <property type="entry name" value="WD40_repeat_dom_sf"/>
</dbReference>
<dbReference type="PANTHER" id="PTHR44472:SF1">
    <property type="entry name" value="DDB1 AND CUL4 ASSOCIATED FACTOR 4"/>
    <property type="match status" value="1"/>
</dbReference>
<proteinExistence type="predicted"/>
<keyword evidence="2" id="KW-0677">Repeat</keyword>
<reference evidence="4" key="2">
    <citation type="submission" date="2023-05" db="EMBL/GenBank/DDBJ databases">
        <authorList>
            <consortium name="Lawrence Berkeley National Laboratory"/>
            <person name="Steindorff A."/>
            <person name="Hensen N."/>
            <person name="Bonometti L."/>
            <person name="Westerberg I."/>
            <person name="Brannstrom I.O."/>
            <person name="Guillou S."/>
            <person name="Cros-Aarteil S."/>
            <person name="Calhoun S."/>
            <person name="Haridas S."/>
            <person name="Kuo A."/>
            <person name="Mondo S."/>
            <person name="Pangilinan J."/>
            <person name="Riley R."/>
            <person name="Labutti K."/>
            <person name="Andreopoulos B."/>
            <person name="Lipzen A."/>
            <person name="Chen C."/>
            <person name="Yanf M."/>
            <person name="Daum C."/>
            <person name="Ng V."/>
            <person name="Clum A."/>
            <person name="Ohm R."/>
            <person name="Martin F."/>
            <person name="Silar P."/>
            <person name="Natvig D."/>
            <person name="Lalanne C."/>
            <person name="Gautier V."/>
            <person name="Ament-Velasquez S.L."/>
            <person name="Kruys A."/>
            <person name="Hutchinson M.I."/>
            <person name="Powell A.J."/>
            <person name="Barry K."/>
            <person name="Miller A.N."/>
            <person name="Grigoriev I.V."/>
            <person name="Debuchy R."/>
            <person name="Gladieux P."/>
            <person name="Thoren M.H."/>
            <person name="Johannesson H."/>
        </authorList>
    </citation>
    <scope>NUCLEOTIDE SEQUENCE</scope>
    <source>
        <strain evidence="4">CBS 731.68</strain>
    </source>
</reference>
<feature type="region of interest" description="Disordered" evidence="3">
    <location>
        <begin position="385"/>
        <end position="408"/>
    </location>
</feature>
<evidence type="ECO:0000256" key="2">
    <source>
        <dbReference type="ARBA" id="ARBA00022737"/>
    </source>
</evidence>
<dbReference type="EMBL" id="MU853232">
    <property type="protein sequence ID" value="KAK4121789.1"/>
    <property type="molecule type" value="Genomic_DNA"/>
</dbReference>
<comment type="caution">
    <text evidence="4">The sequence shown here is derived from an EMBL/GenBank/DDBJ whole genome shotgun (WGS) entry which is preliminary data.</text>
</comment>
<feature type="region of interest" description="Disordered" evidence="3">
    <location>
        <begin position="42"/>
        <end position="62"/>
    </location>
</feature>
<dbReference type="InterPro" id="IPR052254">
    <property type="entry name" value="CUL4-DDB1_E3_ligase_receptor"/>
</dbReference>
<keyword evidence="5" id="KW-1185">Reference proteome</keyword>
<feature type="compositionally biased region" description="Polar residues" evidence="3">
    <location>
        <begin position="393"/>
        <end position="402"/>
    </location>
</feature>
<accession>A0AAN6TW87</accession>
<sequence length="512" mass="55586">MNREIPGFYFDSAKRKYFRIEDSRTAPAEAAWSAQNVKRRAVQLKEEKKRQEREERAARRVKRARVRGVPSLGGLLARETGETGAGAMPAAGEEVVRAWTGGLKGKGSVTPWPWVDDGMITGLWVGGSGEQAGPGVLFACGVGDCVAGSWVPRDVDDKIDLGYEPATWFLAPDVTALKFHDTSCSLLLAWEHGGSIGIKRYAPQPSDTNNPSPAFLVNRSMSPEPALNPFDSSLGASTASTIHALEPAPQGSRLTCIAGTDQGIIRLQDDKLDWLTPSPPPRSHPNQRRKQGRPGPSQLPWQGDILSVDFAHHNPTEVILAGTRSSHICLLDLRVPVREWTARSTTFTHISSVARLRSVGPHEILAAGPRNAMAIYDIRFLRQASPPPPPPSLSRTYQQTKQEGAHHPWRSNATRPIVEFPAYRNAAHIHTGLDVLAEPGYGSRGIVAAAHDDETVGLYSLLDGTRIPGGAVDSIKAGAVVRSMMWATLPGDRHPGLFVGEGTCVKKYSFWA</sequence>
<evidence type="ECO:0000313" key="4">
    <source>
        <dbReference type="EMBL" id="KAK4121789.1"/>
    </source>
</evidence>
<evidence type="ECO:0000256" key="3">
    <source>
        <dbReference type="SAM" id="MobiDB-lite"/>
    </source>
</evidence>
<reference evidence="4" key="1">
    <citation type="journal article" date="2023" name="Mol. Phylogenet. Evol.">
        <title>Genome-scale phylogeny and comparative genomics of the fungal order Sordariales.</title>
        <authorList>
            <person name="Hensen N."/>
            <person name="Bonometti L."/>
            <person name="Westerberg I."/>
            <person name="Brannstrom I.O."/>
            <person name="Guillou S."/>
            <person name="Cros-Aarteil S."/>
            <person name="Calhoun S."/>
            <person name="Haridas S."/>
            <person name="Kuo A."/>
            <person name="Mondo S."/>
            <person name="Pangilinan J."/>
            <person name="Riley R."/>
            <person name="LaButti K."/>
            <person name="Andreopoulos B."/>
            <person name="Lipzen A."/>
            <person name="Chen C."/>
            <person name="Yan M."/>
            <person name="Daum C."/>
            <person name="Ng V."/>
            <person name="Clum A."/>
            <person name="Steindorff A."/>
            <person name="Ohm R.A."/>
            <person name="Martin F."/>
            <person name="Silar P."/>
            <person name="Natvig D.O."/>
            <person name="Lalanne C."/>
            <person name="Gautier V."/>
            <person name="Ament-Velasquez S.L."/>
            <person name="Kruys A."/>
            <person name="Hutchinson M.I."/>
            <person name="Powell A.J."/>
            <person name="Barry K."/>
            <person name="Miller A.N."/>
            <person name="Grigoriev I.V."/>
            <person name="Debuchy R."/>
            <person name="Gladieux P."/>
            <person name="Hiltunen Thoren M."/>
            <person name="Johannesson H."/>
        </authorList>
    </citation>
    <scope>NUCLEOTIDE SEQUENCE</scope>
    <source>
        <strain evidence="4">CBS 731.68</strain>
    </source>
</reference>
<dbReference type="AlphaFoldDB" id="A0AAN6TW87"/>
<dbReference type="RefSeq" id="XP_062645560.1">
    <property type="nucleotide sequence ID" value="XM_062789175.1"/>
</dbReference>
<keyword evidence="1" id="KW-0853">WD repeat</keyword>
<dbReference type="GeneID" id="87825945"/>
<dbReference type="GO" id="GO:0080008">
    <property type="term" value="C:Cul4-RING E3 ubiquitin ligase complex"/>
    <property type="evidence" value="ECO:0007669"/>
    <property type="project" value="TreeGrafter"/>
</dbReference>
<feature type="region of interest" description="Disordered" evidence="3">
    <location>
        <begin position="272"/>
        <end position="302"/>
    </location>
</feature>
<dbReference type="SUPFAM" id="SSF50978">
    <property type="entry name" value="WD40 repeat-like"/>
    <property type="match status" value="1"/>
</dbReference>
<protein>
    <submittedName>
        <fullName evidence="4">Uncharacterized protein</fullName>
    </submittedName>
</protein>
<evidence type="ECO:0000256" key="1">
    <source>
        <dbReference type="ARBA" id="ARBA00022574"/>
    </source>
</evidence>
<organism evidence="4 5">
    <name type="scientific">Parathielavia appendiculata</name>
    <dbReference type="NCBI Taxonomy" id="2587402"/>
    <lineage>
        <taxon>Eukaryota</taxon>
        <taxon>Fungi</taxon>
        <taxon>Dikarya</taxon>
        <taxon>Ascomycota</taxon>
        <taxon>Pezizomycotina</taxon>
        <taxon>Sordariomycetes</taxon>
        <taxon>Sordariomycetidae</taxon>
        <taxon>Sordariales</taxon>
        <taxon>Chaetomiaceae</taxon>
        <taxon>Parathielavia</taxon>
    </lineage>
</organism>
<gene>
    <name evidence="4" type="ORF">N657DRAFT_576438</name>
</gene>
<dbReference type="Proteomes" id="UP001302602">
    <property type="component" value="Unassembled WGS sequence"/>
</dbReference>